<dbReference type="Pfam" id="PF00249">
    <property type="entry name" value="Myb_DNA-binding"/>
    <property type="match status" value="4"/>
</dbReference>
<dbReference type="GO" id="GO:0042795">
    <property type="term" value="P:snRNA transcription by RNA polymerase II"/>
    <property type="evidence" value="ECO:0007669"/>
    <property type="project" value="TreeGrafter"/>
</dbReference>
<accession>A0A540LW79</accession>
<feature type="domain" description="Myb-like" evidence="7">
    <location>
        <begin position="498"/>
        <end position="549"/>
    </location>
</feature>
<dbReference type="AlphaFoldDB" id="A0A540LW79"/>
<feature type="compositionally biased region" description="Basic and acidic residues" evidence="6">
    <location>
        <begin position="836"/>
        <end position="850"/>
    </location>
</feature>
<keyword evidence="2" id="KW-0805">Transcription regulation</keyword>
<dbReference type="PANTHER" id="PTHR46621">
    <property type="entry name" value="SNRNA-ACTIVATING PROTEIN COMPLEX SUBUNIT 4"/>
    <property type="match status" value="1"/>
</dbReference>
<dbReference type="InterPro" id="IPR051575">
    <property type="entry name" value="Myb-like_DNA-bd"/>
</dbReference>
<feature type="domain" description="HTH myb-type" evidence="9">
    <location>
        <begin position="554"/>
        <end position="602"/>
    </location>
</feature>
<dbReference type="Gene3D" id="1.10.10.60">
    <property type="entry name" value="Homeodomain-like"/>
    <property type="match status" value="5"/>
</dbReference>
<dbReference type="GO" id="GO:0042796">
    <property type="term" value="P:snRNA transcription by RNA polymerase III"/>
    <property type="evidence" value="ECO:0007669"/>
    <property type="project" value="TreeGrafter"/>
</dbReference>
<evidence type="ECO:0000256" key="5">
    <source>
        <dbReference type="ARBA" id="ARBA00023242"/>
    </source>
</evidence>
<feature type="domain" description="HTH myb-type" evidence="9">
    <location>
        <begin position="445"/>
        <end position="497"/>
    </location>
</feature>
<dbReference type="STRING" id="106549.A0A540LW79"/>
<dbReference type="GO" id="GO:0001006">
    <property type="term" value="F:RNA polymerase III type 3 promoter sequence-specific DNA binding"/>
    <property type="evidence" value="ECO:0007669"/>
    <property type="project" value="TreeGrafter"/>
</dbReference>
<comment type="caution">
    <text evidence="10">The sequence shown here is derived from an EMBL/GenBank/DDBJ whole genome shotgun (WGS) entry which is preliminary data.</text>
</comment>
<dbReference type="PROSITE" id="PS50090">
    <property type="entry name" value="MYB_LIKE"/>
    <property type="match status" value="4"/>
</dbReference>
<feature type="domain" description="Myb-like" evidence="7">
    <location>
        <begin position="603"/>
        <end position="648"/>
    </location>
</feature>
<dbReference type="InterPro" id="IPR017884">
    <property type="entry name" value="SANT_dom"/>
</dbReference>
<protein>
    <submittedName>
        <fullName evidence="10">Uncharacterized protein</fullName>
    </submittedName>
</protein>
<feature type="compositionally biased region" description="Polar residues" evidence="6">
    <location>
        <begin position="793"/>
        <end position="802"/>
    </location>
</feature>
<feature type="compositionally biased region" description="Basic residues" evidence="6">
    <location>
        <begin position="810"/>
        <end position="821"/>
    </location>
</feature>
<feature type="compositionally biased region" description="Polar residues" evidence="6">
    <location>
        <begin position="738"/>
        <end position="758"/>
    </location>
</feature>
<sequence length="1049" mass="118096">MSPPSDDDQDQFSVDEEEEDDDLFEADMEALRRACMLTGTSPDDLKNDGGGGNDDERQASADSESDSDADEDDLELLRQIRSRFSNSSDACEPLSLKPLCTLPPDASGDEEDDYQTLLAIRKRFSAYGNATLGFGTLEYDFKDSSAEIDSFEVGFVASIAMVGSCCKSVKETCDEISAIRNDALERFPDPEDADLATNPLSDNAEGQSSALIVWNQSDSCSTSMLPRKDSSFPKAAQVFMDAIKKNRASQKFIRNKLIQIEAKIEENRKLKERVKILKDFQVSCKRRTWESLSQKKDPRVQLILPKGPRDSRDSKVHDKKISALLYGPEENSHVANYRMTMKKYLDSLCRKKWSKVEKEALEKGIKQQFQEMVLQSSVDESSFSERPCGESNHIDDILASIKGLEITPEIIREFLPKVKWEQLASMYLPGRSGAECETRWLNWEDPLINRKSWTAKEDKNLLYFVQEKGINNWFDIAVSLGTNRTPFQCLARYQRSLNASILKREWTKDEDARLRSAVETLGEGNWQAIASALGGRTGTQCSNRWKKSLHPTKKREGRWTPDEDKRLKVAQMLFGPKNWNKTAQFVPGRTQSQCRDRYVNCLEPSLNYGEWTEEEDSRLRAAIEEHGYCWSKVAACVPRRTDNMCWRRCKVLYPEEVLLLKEQKKIKKVALMSNFVDREEERPALGPNDFLPPIDTSTKTLTYPKKQNGKLSKVLNKTRPRRNKNNSESCSDAHGIDNSHQVETSNGHDAPNKKNNVCKQRRRRRKSTEPTGEGQVIVPVPDEPTGDAHGIDNSHQVETSNGHDAPNKKNNVRKQRRRRRKSTEPTGQGQVIVPVPDEHVTHKEEQRETSCCDQIVGTSDGDDTTLADFQRNKSKKRNLGPPSNDTRKKRKLVVSDCSVQDSPTNNIQKGSGSHPEAAIMVCDSEQGGLKLDSERNVTFQEPAITVAGVSPKSDHDADDVLASLGKKKAKKKRPQTSKSRPQACRPSSATMKSESLPKGVGLGKGKGLDHREPVRETGNNGAEGDHEDGDMTLACFLRNKSKKRRRQCG</sequence>
<evidence type="ECO:0000256" key="1">
    <source>
        <dbReference type="ARBA" id="ARBA00004123"/>
    </source>
</evidence>
<keyword evidence="5" id="KW-0539">Nucleus</keyword>
<dbReference type="CDD" id="cd00167">
    <property type="entry name" value="SANT"/>
    <property type="match status" value="4"/>
</dbReference>
<evidence type="ECO:0000256" key="4">
    <source>
        <dbReference type="ARBA" id="ARBA00023163"/>
    </source>
</evidence>
<feature type="region of interest" description="Disordered" evidence="6">
    <location>
        <begin position="964"/>
        <end position="1049"/>
    </location>
</feature>
<dbReference type="SUPFAM" id="SSF46689">
    <property type="entry name" value="Homeodomain-like"/>
    <property type="match status" value="3"/>
</dbReference>
<evidence type="ECO:0000259" key="9">
    <source>
        <dbReference type="PROSITE" id="PS51294"/>
    </source>
</evidence>
<organism evidence="10 11">
    <name type="scientific">Malus baccata</name>
    <name type="common">Siberian crab apple</name>
    <name type="synonym">Pyrus baccata</name>
    <dbReference type="NCBI Taxonomy" id="106549"/>
    <lineage>
        <taxon>Eukaryota</taxon>
        <taxon>Viridiplantae</taxon>
        <taxon>Streptophyta</taxon>
        <taxon>Embryophyta</taxon>
        <taxon>Tracheophyta</taxon>
        <taxon>Spermatophyta</taxon>
        <taxon>Magnoliopsida</taxon>
        <taxon>eudicotyledons</taxon>
        <taxon>Gunneridae</taxon>
        <taxon>Pentapetalae</taxon>
        <taxon>rosids</taxon>
        <taxon>fabids</taxon>
        <taxon>Rosales</taxon>
        <taxon>Rosaceae</taxon>
        <taxon>Amygdaloideae</taxon>
        <taxon>Maleae</taxon>
        <taxon>Malus</taxon>
    </lineage>
</organism>
<dbReference type="GO" id="GO:0019185">
    <property type="term" value="C:snRNA-activating protein complex"/>
    <property type="evidence" value="ECO:0007669"/>
    <property type="project" value="TreeGrafter"/>
</dbReference>
<feature type="region of interest" description="Disordered" evidence="6">
    <location>
        <begin position="682"/>
        <end position="914"/>
    </location>
</feature>
<feature type="compositionally biased region" description="Polar residues" evidence="6">
    <location>
        <begin position="976"/>
        <end position="993"/>
    </location>
</feature>
<name>A0A540LW79_MALBA</name>
<evidence type="ECO:0000259" key="8">
    <source>
        <dbReference type="PROSITE" id="PS51293"/>
    </source>
</evidence>
<feature type="compositionally biased region" description="Basic residues" evidence="6">
    <location>
        <begin position="965"/>
        <end position="975"/>
    </location>
</feature>
<dbReference type="PROSITE" id="PS51294">
    <property type="entry name" value="HTH_MYB"/>
    <property type="match status" value="4"/>
</dbReference>
<feature type="region of interest" description="Disordered" evidence="6">
    <location>
        <begin position="1"/>
        <end position="72"/>
    </location>
</feature>
<dbReference type="Proteomes" id="UP000315295">
    <property type="component" value="Unassembled WGS sequence"/>
</dbReference>
<comment type="subcellular location">
    <subcellularLocation>
        <location evidence="1">Nucleus</location>
    </subcellularLocation>
</comment>
<feature type="compositionally biased region" description="Acidic residues" evidence="6">
    <location>
        <begin position="1"/>
        <end position="28"/>
    </location>
</feature>
<gene>
    <name evidence="10" type="ORF">C1H46_023705</name>
</gene>
<feature type="domain" description="HTH myb-type" evidence="9">
    <location>
        <begin position="498"/>
        <end position="553"/>
    </location>
</feature>
<feature type="compositionally biased region" description="Basic residues" evidence="6">
    <location>
        <begin position="1039"/>
        <end position="1049"/>
    </location>
</feature>
<feature type="compositionally biased region" description="Polar residues" evidence="6">
    <location>
        <begin position="897"/>
        <end position="911"/>
    </location>
</feature>
<proteinExistence type="predicted"/>
<dbReference type="GO" id="GO:0005634">
    <property type="term" value="C:nucleus"/>
    <property type="evidence" value="ECO:0007669"/>
    <property type="project" value="UniProtKB-SubCell"/>
</dbReference>
<keyword evidence="11" id="KW-1185">Reference proteome</keyword>
<dbReference type="GO" id="GO:0000978">
    <property type="term" value="F:RNA polymerase II cis-regulatory region sequence-specific DNA binding"/>
    <property type="evidence" value="ECO:0007669"/>
    <property type="project" value="TreeGrafter"/>
</dbReference>
<evidence type="ECO:0000256" key="2">
    <source>
        <dbReference type="ARBA" id="ARBA00023015"/>
    </source>
</evidence>
<dbReference type="PROSITE" id="PS51293">
    <property type="entry name" value="SANT"/>
    <property type="match status" value="1"/>
</dbReference>
<dbReference type="InterPro" id="IPR017930">
    <property type="entry name" value="Myb_dom"/>
</dbReference>
<keyword evidence="4" id="KW-0804">Transcription</keyword>
<dbReference type="SMART" id="SM00717">
    <property type="entry name" value="SANT"/>
    <property type="match status" value="5"/>
</dbReference>
<evidence type="ECO:0000256" key="6">
    <source>
        <dbReference type="SAM" id="MobiDB-lite"/>
    </source>
</evidence>
<feature type="compositionally biased region" description="Acidic residues" evidence="6">
    <location>
        <begin position="63"/>
        <end position="72"/>
    </location>
</feature>
<reference evidence="10 11" key="1">
    <citation type="journal article" date="2019" name="G3 (Bethesda)">
        <title>Sequencing of a Wild Apple (Malus baccata) Genome Unravels the Differences Between Cultivated and Wild Apple Species Regarding Disease Resistance and Cold Tolerance.</title>
        <authorList>
            <person name="Chen X."/>
        </authorList>
    </citation>
    <scope>NUCLEOTIDE SEQUENCE [LARGE SCALE GENOMIC DNA]</scope>
    <source>
        <strain evidence="11">cv. Shandingzi</strain>
        <tissue evidence="10">Leaves</tissue>
    </source>
</reference>
<feature type="domain" description="SANT" evidence="8">
    <location>
        <begin position="554"/>
        <end position="600"/>
    </location>
</feature>
<evidence type="ECO:0000313" key="10">
    <source>
        <dbReference type="EMBL" id="TQD90773.1"/>
    </source>
</evidence>
<dbReference type="PANTHER" id="PTHR46621:SF1">
    <property type="entry name" value="SNRNA-ACTIVATING PROTEIN COMPLEX SUBUNIT 4"/>
    <property type="match status" value="1"/>
</dbReference>
<dbReference type="InterPro" id="IPR009057">
    <property type="entry name" value="Homeodomain-like_sf"/>
</dbReference>
<feature type="domain" description="HTH myb-type" evidence="9">
    <location>
        <begin position="603"/>
        <end position="657"/>
    </location>
</feature>
<evidence type="ECO:0000256" key="3">
    <source>
        <dbReference type="ARBA" id="ARBA00023125"/>
    </source>
</evidence>
<evidence type="ECO:0000259" key="7">
    <source>
        <dbReference type="PROSITE" id="PS50090"/>
    </source>
</evidence>
<keyword evidence="3" id="KW-0238">DNA-binding</keyword>
<feature type="domain" description="Myb-like" evidence="7">
    <location>
        <begin position="445"/>
        <end position="497"/>
    </location>
</feature>
<evidence type="ECO:0000313" key="11">
    <source>
        <dbReference type="Proteomes" id="UP000315295"/>
    </source>
</evidence>
<feature type="compositionally biased region" description="Basic and acidic residues" evidence="6">
    <location>
        <begin position="1006"/>
        <end position="1015"/>
    </location>
</feature>
<dbReference type="InterPro" id="IPR001005">
    <property type="entry name" value="SANT/Myb"/>
</dbReference>
<dbReference type="EMBL" id="VIEB01000443">
    <property type="protein sequence ID" value="TQD90773.1"/>
    <property type="molecule type" value="Genomic_DNA"/>
</dbReference>
<feature type="domain" description="Myb-like" evidence="7">
    <location>
        <begin position="551"/>
        <end position="602"/>
    </location>
</feature>